<evidence type="ECO:0000256" key="1">
    <source>
        <dbReference type="SAM" id="Coils"/>
    </source>
</evidence>
<feature type="region of interest" description="Disordered" evidence="2">
    <location>
        <begin position="239"/>
        <end position="258"/>
    </location>
</feature>
<keyword evidence="1" id="KW-0175">Coiled coil</keyword>
<keyword evidence="3" id="KW-0812">Transmembrane</keyword>
<comment type="caution">
    <text evidence="5">The sequence shown here is derived from an EMBL/GenBank/DDBJ whole genome shotgun (WGS) entry which is preliminary data.</text>
</comment>
<dbReference type="Gene3D" id="1.10.510.10">
    <property type="entry name" value="Transferase(Phosphotransferase) domain 1"/>
    <property type="match status" value="1"/>
</dbReference>
<evidence type="ECO:0000259" key="4">
    <source>
        <dbReference type="PROSITE" id="PS50011"/>
    </source>
</evidence>
<dbReference type="EMBL" id="JARBJD010000098">
    <property type="protein sequence ID" value="KAK2952867.1"/>
    <property type="molecule type" value="Genomic_DNA"/>
</dbReference>
<evidence type="ECO:0000313" key="6">
    <source>
        <dbReference type="Proteomes" id="UP001281761"/>
    </source>
</evidence>
<feature type="transmembrane region" description="Helical" evidence="3">
    <location>
        <begin position="163"/>
        <end position="188"/>
    </location>
</feature>
<keyword evidence="3" id="KW-0472">Membrane</keyword>
<sequence length="488" mass="53075">MDLRVAKIGSAPILNRDSAWAFNLAATPSFASFTTPTPPTLFGAKGHLVSSDQPLAYVSVMLTKAVLGSYDIVVEEEGKDITITVEFEETSPMGDSSNFVMVGKDRLLTHNTTYTIKSITPSPGTESPFVWMNETVSFHIPHSSYVPPDHDDKKALSPETKKLLSWLIPLVGCLLIALLVAIIVIVLLRRRKVKAETSLKEMEERTEDQLEAKIEVDVAAPENTNAEIPPQAISHSNFGPDNSLIQTDGEPQQSSKGDGLSELVEVMKCSGDFAVSTTRMNTTLYSMIHTQKNEIRNRAIGMQIVNGLKQVVAHRGWSDVLTHLSSHWILLDSAGNVHLKLEMNSTEAEQAALLAQKQQNPDAIGAEAEKSGMDGLRWKAPEVAAGNGQVDGHKASVFSLGLVLWEIETGLVPYGEVDAIVAQRQSGTGISPKLSDLHDEEFVALLVRCLSLNPKERPTLSEVGEFLSSHQNQSAVAESKNEVKAPVE</sequence>
<dbReference type="InterPro" id="IPR000719">
    <property type="entry name" value="Prot_kinase_dom"/>
</dbReference>
<keyword evidence="6" id="KW-1185">Reference proteome</keyword>
<evidence type="ECO:0000313" key="5">
    <source>
        <dbReference type="EMBL" id="KAK2952867.1"/>
    </source>
</evidence>
<feature type="domain" description="Protein kinase" evidence="4">
    <location>
        <begin position="87"/>
        <end position="467"/>
    </location>
</feature>
<dbReference type="SMART" id="SM00220">
    <property type="entry name" value="S_TKc"/>
    <property type="match status" value="1"/>
</dbReference>
<dbReference type="InterPro" id="IPR001245">
    <property type="entry name" value="Ser-Thr/Tyr_kinase_cat_dom"/>
</dbReference>
<protein>
    <recommendedName>
        <fullName evidence="4">Protein kinase domain-containing protein</fullName>
    </recommendedName>
</protein>
<accession>A0ABQ9XKA9</accession>
<organism evidence="5 6">
    <name type="scientific">Blattamonas nauphoetae</name>
    <dbReference type="NCBI Taxonomy" id="2049346"/>
    <lineage>
        <taxon>Eukaryota</taxon>
        <taxon>Metamonada</taxon>
        <taxon>Preaxostyla</taxon>
        <taxon>Oxymonadida</taxon>
        <taxon>Blattamonas</taxon>
    </lineage>
</organism>
<dbReference type="Pfam" id="PF07714">
    <property type="entry name" value="PK_Tyr_Ser-Thr"/>
    <property type="match status" value="1"/>
</dbReference>
<evidence type="ECO:0000256" key="3">
    <source>
        <dbReference type="SAM" id="Phobius"/>
    </source>
</evidence>
<gene>
    <name evidence="5" type="ORF">BLNAU_12188</name>
</gene>
<name>A0ABQ9XKA9_9EUKA</name>
<dbReference type="PANTHER" id="PTHR44329">
    <property type="entry name" value="SERINE/THREONINE-PROTEIN KINASE TNNI3K-RELATED"/>
    <property type="match status" value="1"/>
</dbReference>
<feature type="coiled-coil region" evidence="1">
    <location>
        <begin position="185"/>
        <end position="212"/>
    </location>
</feature>
<dbReference type="InterPro" id="IPR011009">
    <property type="entry name" value="Kinase-like_dom_sf"/>
</dbReference>
<proteinExistence type="predicted"/>
<reference evidence="5 6" key="1">
    <citation type="journal article" date="2022" name="bioRxiv">
        <title>Genomics of Preaxostyla Flagellates Illuminates Evolutionary Transitions and the Path Towards Mitochondrial Loss.</title>
        <authorList>
            <person name="Novak L.V.F."/>
            <person name="Treitli S.C."/>
            <person name="Pyrih J."/>
            <person name="Halakuc P."/>
            <person name="Pipaliya S.V."/>
            <person name="Vacek V."/>
            <person name="Brzon O."/>
            <person name="Soukal P."/>
            <person name="Eme L."/>
            <person name="Dacks J.B."/>
            <person name="Karnkowska A."/>
            <person name="Elias M."/>
            <person name="Hampl V."/>
        </authorList>
    </citation>
    <scope>NUCLEOTIDE SEQUENCE [LARGE SCALE GENOMIC DNA]</scope>
    <source>
        <strain evidence="5">NAU3</strain>
        <tissue evidence="5">Gut</tissue>
    </source>
</reference>
<dbReference type="InterPro" id="IPR051681">
    <property type="entry name" value="Ser/Thr_Kinases-Pseudokinases"/>
</dbReference>
<keyword evidence="3" id="KW-1133">Transmembrane helix</keyword>
<dbReference type="PROSITE" id="PS50011">
    <property type="entry name" value="PROTEIN_KINASE_DOM"/>
    <property type="match status" value="1"/>
</dbReference>
<evidence type="ECO:0000256" key="2">
    <source>
        <dbReference type="SAM" id="MobiDB-lite"/>
    </source>
</evidence>
<dbReference type="SUPFAM" id="SSF56112">
    <property type="entry name" value="Protein kinase-like (PK-like)"/>
    <property type="match status" value="1"/>
</dbReference>
<feature type="compositionally biased region" description="Polar residues" evidence="2">
    <location>
        <begin position="239"/>
        <end position="256"/>
    </location>
</feature>
<dbReference type="Proteomes" id="UP001281761">
    <property type="component" value="Unassembled WGS sequence"/>
</dbReference>